<evidence type="ECO:0000259" key="3">
    <source>
        <dbReference type="PROSITE" id="PS50234"/>
    </source>
</evidence>
<evidence type="ECO:0000313" key="4">
    <source>
        <dbReference type="EMBL" id="TDO37736.1"/>
    </source>
</evidence>
<proteinExistence type="predicted"/>
<protein>
    <submittedName>
        <fullName evidence="4">von Willebrand factor type A domain-containing protein</fullName>
    </submittedName>
</protein>
<evidence type="ECO:0000313" key="5">
    <source>
        <dbReference type="Proteomes" id="UP000294901"/>
    </source>
</evidence>
<dbReference type="InterPro" id="IPR036465">
    <property type="entry name" value="vWFA_dom_sf"/>
</dbReference>
<dbReference type="RefSeq" id="WP_133872314.1">
    <property type="nucleotide sequence ID" value="NZ_BOMD01000097.1"/>
</dbReference>
<dbReference type="Proteomes" id="UP000294901">
    <property type="component" value="Unassembled WGS sequence"/>
</dbReference>
<name>A0A4R6JS12_9ACTN</name>
<dbReference type="EMBL" id="SNWR01000001">
    <property type="protein sequence ID" value="TDO37736.1"/>
    <property type="molecule type" value="Genomic_DNA"/>
</dbReference>
<feature type="compositionally biased region" description="Polar residues" evidence="1">
    <location>
        <begin position="1"/>
        <end position="11"/>
    </location>
</feature>
<feature type="transmembrane region" description="Helical" evidence="2">
    <location>
        <begin position="29"/>
        <end position="51"/>
    </location>
</feature>
<dbReference type="SMART" id="SM00327">
    <property type="entry name" value="VWA"/>
    <property type="match status" value="1"/>
</dbReference>
<feature type="domain" description="VWFA" evidence="3">
    <location>
        <begin position="364"/>
        <end position="566"/>
    </location>
</feature>
<dbReference type="AlphaFoldDB" id="A0A4R6JS12"/>
<accession>A0A4R6JS12</accession>
<dbReference type="PROSITE" id="PS50234">
    <property type="entry name" value="VWFA"/>
    <property type="match status" value="1"/>
</dbReference>
<dbReference type="SUPFAM" id="SSF53850">
    <property type="entry name" value="Periplasmic binding protein-like II"/>
    <property type="match status" value="1"/>
</dbReference>
<evidence type="ECO:0000256" key="2">
    <source>
        <dbReference type="SAM" id="Phobius"/>
    </source>
</evidence>
<comment type="caution">
    <text evidence="4">The sequence shown here is derived from an EMBL/GenBank/DDBJ whole genome shotgun (WGS) entry which is preliminary data.</text>
</comment>
<dbReference type="InterPro" id="IPR002035">
    <property type="entry name" value="VWF_A"/>
</dbReference>
<evidence type="ECO:0000256" key="1">
    <source>
        <dbReference type="SAM" id="MobiDB-lite"/>
    </source>
</evidence>
<keyword evidence="2" id="KW-1133">Transmembrane helix</keyword>
<dbReference type="Pfam" id="PF13531">
    <property type="entry name" value="SBP_bac_11"/>
    <property type="match status" value="1"/>
</dbReference>
<gene>
    <name evidence="4" type="ORF">C8E87_1369</name>
</gene>
<dbReference type="SUPFAM" id="SSF53300">
    <property type="entry name" value="vWA-like"/>
    <property type="match status" value="1"/>
</dbReference>
<sequence length="573" mass="59881">MSELTGRNQPSADEPVTHHGPPGGGAGRVLLAAAIVLLLVAVAGGTTWWMYTREPAPTTNTATTVKPSTPPACPGVKLRVAAAPEIAPIVRAAAKRLDDSPADPCDLITVVAEEPGNTVAAAAKPDVWIPSSSAWLNIANAGGAAFAAQGKPMAYSPIMLAAPTAVTDSLSKAGRTSWAQLTGAVAAGRIVSVTMPDARTSTVGLLSVHGVNAAMARTTPDSGIAQLRALTLRSRLKEASADPAKVIAKIAEQWNTNGVVYDVGVFPVVEQQLKAYQRGKHTVQLKGAYPADGLVQADYPFAVAKNNQDVELTAQLRAAITRSSLVQAGFRPAPMPDALPLPAQPGDLLTPATMWSEYKSLATQVLLLIDASGSMNQKIEAPGGRSLTRAALLRESGRFAADLFSEDTTVGMWYFGQPTPTSPAHREIVPYGPITEQVDGSKTRRDALVKAMDTYRAAENSGTPLYQTVLDGVAEMREKVAPGTVTLVVVLTDGEDGESTFKMTQQQFMAKLAGEQDPSRPVPIIAVGYGPDVDMKALNDMSAATGGKAFPATNPADLSSAIAKAFLAAHAPR</sequence>
<feature type="region of interest" description="Disordered" evidence="1">
    <location>
        <begin position="1"/>
        <end position="23"/>
    </location>
</feature>
<keyword evidence="5" id="KW-1185">Reference proteome</keyword>
<dbReference type="Pfam" id="PF00092">
    <property type="entry name" value="VWA"/>
    <property type="match status" value="1"/>
</dbReference>
<organism evidence="4 5">
    <name type="scientific">Paractinoplanes brasiliensis</name>
    <dbReference type="NCBI Taxonomy" id="52695"/>
    <lineage>
        <taxon>Bacteria</taxon>
        <taxon>Bacillati</taxon>
        <taxon>Actinomycetota</taxon>
        <taxon>Actinomycetes</taxon>
        <taxon>Micromonosporales</taxon>
        <taxon>Micromonosporaceae</taxon>
        <taxon>Paractinoplanes</taxon>
    </lineage>
</organism>
<dbReference type="Gene3D" id="3.40.50.410">
    <property type="entry name" value="von Willebrand factor, type A domain"/>
    <property type="match status" value="1"/>
</dbReference>
<keyword evidence="2" id="KW-0812">Transmembrane</keyword>
<reference evidence="4 5" key="1">
    <citation type="submission" date="2019-03" db="EMBL/GenBank/DDBJ databases">
        <title>Sequencing the genomes of 1000 actinobacteria strains.</title>
        <authorList>
            <person name="Klenk H.-P."/>
        </authorList>
    </citation>
    <scope>NUCLEOTIDE SEQUENCE [LARGE SCALE GENOMIC DNA]</scope>
    <source>
        <strain evidence="4 5">DSM 43805</strain>
    </source>
</reference>
<keyword evidence="2" id="KW-0472">Membrane</keyword>
<dbReference type="OrthoDB" id="5621159at2"/>